<dbReference type="PANTHER" id="PTHR23115">
    <property type="entry name" value="TRANSLATION FACTOR"/>
    <property type="match status" value="1"/>
</dbReference>
<dbReference type="InterPro" id="IPR009001">
    <property type="entry name" value="Transl_elong_EF1A/Init_IF2_C"/>
</dbReference>
<evidence type="ECO:0000256" key="1">
    <source>
        <dbReference type="ARBA" id="ARBA00001823"/>
    </source>
</evidence>
<evidence type="ECO:0000256" key="11">
    <source>
        <dbReference type="ARBA" id="ARBA00049370"/>
    </source>
</evidence>
<dbReference type="InterPro" id="IPR000795">
    <property type="entry name" value="T_Tr_GTP-bd_dom"/>
</dbReference>
<dbReference type="PRINTS" id="PR00315">
    <property type="entry name" value="ELONGATNFCT"/>
</dbReference>
<dbReference type="GO" id="GO:0070814">
    <property type="term" value="P:hydrogen sulfide biosynthetic process"/>
    <property type="evidence" value="ECO:0007669"/>
    <property type="project" value="UniProtKB-UniRule"/>
</dbReference>
<dbReference type="InterPro" id="IPR044138">
    <property type="entry name" value="CysN_II"/>
</dbReference>
<evidence type="ECO:0000256" key="5">
    <source>
        <dbReference type="ARBA" id="ARBA00022679"/>
    </source>
</evidence>
<feature type="binding site" evidence="12">
    <location>
        <begin position="155"/>
        <end position="158"/>
    </location>
    <ligand>
        <name>GTP</name>
        <dbReference type="ChEBI" id="CHEBI:37565"/>
    </ligand>
</feature>
<dbReference type="Pfam" id="PF22594">
    <property type="entry name" value="GTP-eEF1A_C"/>
    <property type="match status" value="1"/>
</dbReference>
<dbReference type="Pfam" id="PF01583">
    <property type="entry name" value="APS_kinase"/>
    <property type="match status" value="1"/>
</dbReference>
<dbReference type="NCBIfam" id="NF004035">
    <property type="entry name" value="PRK05506.1"/>
    <property type="match status" value="1"/>
</dbReference>
<keyword evidence="15" id="KW-1185">Reference proteome</keyword>
<evidence type="ECO:0000313" key="14">
    <source>
        <dbReference type="EMBL" id="QDS91518.1"/>
    </source>
</evidence>
<evidence type="ECO:0000256" key="9">
    <source>
        <dbReference type="ARBA" id="ARBA00023134"/>
    </source>
</evidence>
<dbReference type="Gene3D" id="2.40.30.10">
    <property type="entry name" value="Translation factors"/>
    <property type="match status" value="2"/>
</dbReference>
<comment type="similarity">
    <text evidence="12">Belongs to the TRAFAC class translation factor GTPase superfamily. Classic translation factor GTPase family. CysN/NodQ subfamily.</text>
</comment>
<dbReference type="AlphaFoldDB" id="A0A517M9E7"/>
<dbReference type="InterPro" id="IPR004161">
    <property type="entry name" value="EFTu-like_2"/>
</dbReference>
<evidence type="ECO:0000256" key="10">
    <source>
        <dbReference type="ARBA" id="ARBA00023268"/>
    </source>
</evidence>
<dbReference type="SUPFAM" id="SSF52540">
    <property type="entry name" value="P-loop containing nucleoside triphosphate hydrolases"/>
    <property type="match status" value="2"/>
</dbReference>
<keyword evidence="6 12" id="KW-0548">Nucleotidyltransferase</keyword>
<feature type="binding site" evidence="12">
    <location>
        <begin position="21"/>
        <end position="28"/>
    </location>
    <ligand>
        <name>GTP</name>
        <dbReference type="ChEBI" id="CHEBI:37565"/>
    </ligand>
</feature>
<name>A0A517M9E7_9BACT</name>
<keyword evidence="10" id="KW-0511">Multifunctional enzyme</keyword>
<dbReference type="SUPFAM" id="SSF50447">
    <property type="entry name" value="Translation proteins"/>
    <property type="match status" value="1"/>
</dbReference>
<dbReference type="InterPro" id="IPR054696">
    <property type="entry name" value="GTP-eEF1A_C"/>
</dbReference>
<dbReference type="NCBIfam" id="TIGR00455">
    <property type="entry name" value="apsK"/>
    <property type="match status" value="1"/>
</dbReference>
<dbReference type="Pfam" id="PF03144">
    <property type="entry name" value="GTP_EFTU_D2"/>
    <property type="match status" value="1"/>
</dbReference>
<dbReference type="Gene3D" id="3.40.50.300">
    <property type="entry name" value="P-loop containing nucleotide triphosphate hydrolases"/>
    <property type="match status" value="2"/>
</dbReference>
<feature type="binding site" evidence="12">
    <location>
        <begin position="100"/>
        <end position="104"/>
    </location>
    <ligand>
        <name>GTP</name>
        <dbReference type="ChEBI" id="CHEBI:37565"/>
    </ligand>
</feature>
<keyword evidence="8 12" id="KW-0067">ATP-binding</keyword>
<protein>
    <recommendedName>
        <fullName evidence="12">Sulfate adenylyltransferase subunit 1</fullName>
        <ecNumber evidence="12">2.7.7.4</ecNumber>
    </recommendedName>
    <alternativeName>
        <fullName evidence="12">ATP-sulfurylase large subunit</fullName>
    </alternativeName>
    <alternativeName>
        <fullName evidence="12">Sulfate adenylate transferase</fullName>
        <shortName evidence="12">SAT</shortName>
    </alternativeName>
</protein>
<dbReference type="CDD" id="cd04095">
    <property type="entry name" value="CysN_NoDQ_III"/>
    <property type="match status" value="1"/>
</dbReference>
<dbReference type="InterPro" id="IPR005225">
    <property type="entry name" value="Small_GTP-bd"/>
</dbReference>
<evidence type="ECO:0000256" key="12">
    <source>
        <dbReference type="HAMAP-Rule" id="MF_00062"/>
    </source>
</evidence>
<dbReference type="EMBL" id="CP036262">
    <property type="protein sequence ID" value="QDS91518.1"/>
    <property type="molecule type" value="Genomic_DNA"/>
</dbReference>
<sequence length="628" mass="68898">MTAETMSNQNTKDLLRFITCGNVDDGKSTLIGRLLLESGAIYDDQIEVLQAESAKHGTAGSHLDTALLLDGLEDERQQGITIDVAYRYFTSATRKFIIADTPGHEQFTRNMATGASTADLAILLIDATKGVSTQTRRHAFIVSLLGIQQVVLAVNKMDLVDFDQETFEEIQADFAKFALDLDIQTIWAIPLSALDGDNIVQPSQRADWYDGPTLMKQLNDAPVTNTQSNNSLRFPVQWVNRPDASFRGFSGTILSGNLRVGDDITVLPSQKKSRVERIVTMAGDLDEAAATDAVTVTLADEIDVSRGDMFVNDKAPPAVSTRVDATILWMSETALVPGRQYWLKQTTRRTSCEIQTIHYGVDVNTLSRTTASSLSLNEIGCCRILLRDPLAFDSYHENRATGSFIVVDRINHETVAAGMLTVVKPEIPAAGNWDAASSVVRPQLAKSLVSADQRAQRYGNKPRTILISGLSGSGKTSIATALEKRLFESNRIAIVLDGQTMRLGISRDLGFTAEERSENLRRASEIAKLINDSGQICIAAFVAPSDWVRIKARQLIGEERFLHVHLCTSAEVCRQRDQTGQYQAADSGEITSFPGVTFEYESPNQADLVFDTSVTSINEAVKEILKKI</sequence>
<gene>
    <name evidence="14" type="primary">cysNC_1</name>
    <name evidence="12" type="synonym">cysN</name>
    <name evidence="14" type="ORF">FF011L_02480</name>
</gene>
<evidence type="ECO:0000256" key="6">
    <source>
        <dbReference type="ARBA" id="ARBA00022695"/>
    </source>
</evidence>
<dbReference type="PROSITE" id="PS00301">
    <property type="entry name" value="G_TR_1"/>
    <property type="match status" value="1"/>
</dbReference>
<dbReference type="UniPathway" id="UPA00140">
    <property type="reaction ID" value="UER00204"/>
</dbReference>
<dbReference type="InterPro" id="IPR002891">
    <property type="entry name" value="APS"/>
</dbReference>
<comment type="catalytic activity">
    <reaction evidence="1">
        <text>adenosine 5'-phosphosulfate + ATP = 3'-phosphoadenylyl sulfate + ADP + H(+)</text>
        <dbReference type="Rhea" id="RHEA:24152"/>
        <dbReference type="ChEBI" id="CHEBI:15378"/>
        <dbReference type="ChEBI" id="CHEBI:30616"/>
        <dbReference type="ChEBI" id="CHEBI:58243"/>
        <dbReference type="ChEBI" id="CHEBI:58339"/>
        <dbReference type="ChEBI" id="CHEBI:456216"/>
        <dbReference type="EC" id="2.7.1.25"/>
    </reaction>
</comment>
<dbReference type="InterPro" id="IPR041757">
    <property type="entry name" value="CysN_GTP-bd"/>
</dbReference>
<dbReference type="GO" id="GO:0004781">
    <property type="term" value="F:sulfate adenylyltransferase (ATP) activity"/>
    <property type="evidence" value="ECO:0007669"/>
    <property type="project" value="UniProtKB-UniRule"/>
</dbReference>
<evidence type="ECO:0000256" key="8">
    <source>
        <dbReference type="ARBA" id="ARBA00022840"/>
    </source>
</evidence>
<dbReference type="FunFam" id="3.40.50.300:FF:000119">
    <property type="entry name" value="Sulfate adenylyltransferase subunit 1"/>
    <property type="match status" value="1"/>
</dbReference>
<dbReference type="HAMAP" id="MF_00062">
    <property type="entry name" value="Sulf_adenylyltr_sub1"/>
    <property type="match status" value="1"/>
</dbReference>
<dbReference type="CDD" id="cd04166">
    <property type="entry name" value="CysN_ATPS"/>
    <property type="match status" value="1"/>
</dbReference>
<dbReference type="Pfam" id="PF00009">
    <property type="entry name" value="GTP_EFTU"/>
    <property type="match status" value="1"/>
</dbReference>
<comment type="function">
    <text evidence="2">APS kinase catalyzes the synthesis of activated sulfate.</text>
</comment>
<keyword evidence="5 12" id="KW-0808">Transferase</keyword>
<dbReference type="SUPFAM" id="SSF50465">
    <property type="entry name" value="EF-Tu/eEF-1alpha/eIF2-gamma C-terminal domain"/>
    <property type="match status" value="1"/>
</dbReference>
<evidence type="ECO:0000256" key="4">
    <source>
        <dbReference type="ARBA" id="ARBA00007237"/>
    </source>
</evidence>
<dbReference type="GO" id="GO:0005524">
    <property type="term" value="F:ATP binding"/>
    <property type="evidence" value="ECO:0007669"/>
    <property type="project" value="UniProtKB-KW"/>
</dbReference>
<dbReference type="NCBIfam" id="NF003478">
    <property type="entry name" value="PRK05124.1"/>
    <property type="match status" value="1"/>
</dbReference>
<evidence type="ECO:0000256" key="2">
    <source>
        <dbReference type="ARBA" id="ARBA00002357"/>
    </source>
</evidence>
<dbReference type="NCBIfam" id="TIGR02034">
    <property type="entry name" value="CysN"/>
    <property type="match status" value="1"/>
</dbReference>
<dbReference type="NCBIfam" id="NF003013">
    <property type="entry name" value="PRK03846.1"/>
    <property type="match status" value="1"/>
</dbReference>
<dbReference type="InterPro" id="IPR059117">
    <property type="entry name" value="APS_kinase_dom"/>
</dbReference>
<dbReference type="InterPro" id="IPR009000">
    <property type="entry name" value="Transl_B-barrel_sf"/>
</dbReference>
<evidence type="ECO:0000256" key="7">
    <source>
        <dbReference type="ARBA" id="ARBA00022741"/>
    </source>
</evidence>
<proteinExistence type="inferred from homology"/>
<reference evidence="14 15" key="1">
    <citation type="submission" date="2019-02" db="EMBL/GenBank/DDBJ databases">
        <title>Deep-cultivation of Planctomycetes and their phenomic and genomic characterization uncovers novel biology.</title>
        <authorList>
            <person name="Wiegand S."/>
            <person name="Jogler M."/>
            <person name="Boedeker C."/>
            <person name="Pinto D."/>
            <person name="Vollmers J."/>
            <person name="Rivas-Marin E."/>
            <person name="Kohn T."/>
            <person name="Peeters S.H."/>
            <person name="Heuer A."/>
            <person name="Rast P."/>
            <person name="Oberbeckmann S."/>
            <person name="Bunk B."/>
            <person name="Jeske O."/>
            <person name="Meyerdierks A."/>
            <person name="Storesund J.E."/>
            <person name="Kallscheuer N."/>
            <person name="Luecker S."/>
            <person name="Lage O.M."/>
            <person name="Pohl T."/>
            <person name="Merkel B.J."/>
            <person name="Hornburger P."/>
            <person name="Mueller R.-W."/>
            <person name="Bruemmer F."/>
            <person name="Labrenz M."/>
            <person name="Spormann A.M."/>
            <person name="Op den Camp H."/>
            <person name="Overmann J."/>
            <person name="Amann R."/>
            <person name="Jetten M.S.M."/>
            <person name="Mascher T."/>
            <person name="Medema M.H."/>
            <person name="Devos D.P."/>
            <person name="Kaster A.-K."/>
            <person name="Ovreas L."/>
            <person name="Rohde M."/>
            <person name="Galperin M.Y."/>
            <person name="Jogler C."/>
        </authorList>
    </citation>
    <scope>NUCLEOTIDE SEQUENCE [LARGE SCALE GENOMIC DNA]</scope>
    <source>
        <strain evidence="14 15">FF011L</strain>
    </source>
</reference>
<evidence type="ECO:0000313" key="15">
    <source>
        <dbReference type="Proteomes" id="UP000320672"/>
    </source>
</evidence>
<dbReference type="PROSITE" id="PS51722">
    <property type="entry name" value="G_TR_2"/>
    <property type="match status" value="1"/>
</dbReference>
<organism evidence="14 15">
    <name type="scientific">Roseimaritima multifibrata</name>
    <dbReference type="NCBI Taxonomy" id="1930274"/>
    <lineage>
        <taxon>Bacteria</taxon>
        <taxon>Pseudomonadati</taxon>
        <taxon>Planctomycetota</taxon>
        <taxon>Planctomycetia</taxon>
        <taxon>Pirellulales</taxon>
        <taxon>Pirellulaceae</taxon>
        <taxon>Roseimaritima</taxon>
    </lineage>
</organism>
<dbReference type="EC" id="2.7.7.4" evidence="12"/>
<dbReference type="InterPro" id="IPR050100">
    <property type="entry name" value="TRAFAC_GTPase_members"/>
</dbReference>
<comment type="similarity">
    <text evidence="4">In the N-terminal section; belongs to the TRAFAC class translation factor GTPase superfamily. Classic translation factor GTPase family. CysN/NodQ subfamily.</text>
</comment>
<dbReference type="GO" id="GO:0000103">
    <property type="term" value="P:sulfate assimilation"/>
    <property type="evidence" value="ECO:0007669"/>
    <property type="project" value="UniProtKB-UniRule"/>
</dbReference>
<dbReference type="Proteomes" id="UP000320672">
    <property type="component" value="Chromosome"/>
</dbReference>
<feature type="domain" description="Tr-type G" evidence="13">
    <location>
        <begin position="12"/>
        <end position="226"/>
    </location>
</feature>
<dbReference type="RefSeq" id="WP_145349569.1">
    <property type="nucleotide sequence ID" value="NZ_CP036262.1"/>
</dbReference>
<comment type="subunit">
    <text evidence="12">Heterodimer composed of CysD, the smaller subunit, and CysN.</text>
</comment>
<dbReference type="CDD" id="cd03695">
    <property type="entry name" value="CysN_NodQ_II"/>
    <property type="match status" value="1"/>
</dbReference>
<accession>A0A517M9E7</accession>
<comment type="pathway">
    <text evidence="12">Sulfur metabolism; hydrogen sulfide biosynthesis; sulfite from sulfate: step 1/3.</text>
</comment>
<dbReference type="GO" id="GO:0004020">
    <property type="term" value="F:adenylylsulfate kinase activity"/>
    <property type="evidence" value="ECO:0007669"/>
    <property type="project" value="InterPro"/>
</dbReference>
<dbReference type="InterPro" id="IPR011779">
    <property type="entry name" value="SO4_adenylTrfase_lsu"/>
</dbReference>
<dbReference type="KEGG" id="rml:FF011L_02480"/>
<keyword evidence="9 12" id="KW-0342">GTP-binding</keyword>
<evidence type="ECO:0000259" key="13">
    <source>
        <dbReference type="PROSITE" id="PS51722"/>
    </source>
</evidence>
<comment type="function">
    <text evidence="12">With CysD forms the ATP sulfurylase (ATPS) that catalyzes the adenylation of sulfate producing adenosine 5'-phosphosulfate (APS) and diphosphate, the first enzymatic step in sulfur assimilation pathway. APS synthesis involves the formation of a high-energy phosphoric-sulfuric acid anhydride bond driven by GTP hydrolysis by CysN coupled to ATP hydrolysis by CysD.</text>
</comment>
<dbReference type="NCBIfam" id="TIGR00231">
    <property type="entry name" value="small_GTP"/>
    <property type="match status" value="1"/>
</dbReference>
<keyword evidence="7 12" id="KW-0547">Nucleotide-binding</keyword>
<dbReference type="InterPro" id="IPR027417">
    <property type="entry name" value="P-loop_NTPase"/>
</dbReference>
<dbReference type="CDD" id="cd02027">
    <property type="entry name" value="APSK"/>
    <property type="match status" value="1"/>
</dbReference>
<comment type="similarity">
    <text evidence="3">In the C-terminal section; belongs to the APS kinase family.</text>
</comment>
<dbReference type="InterPro" id="IPR031157">
    <property type="entry name" value="G_TR_CS"/>
</dbReference>
<dbReference type="GO" id="GO:0005525">
    <property type="term" value="F:GTP binding"/>
    <property type="evidence" value="ECO:0007669"/>
    <property type="project" value="UniProtKB-UniRule"/>
</dbReference>
<evidence type="ECO:0000256" key="3">
    <source>
        <dbReference type="ARBA" id="ARBA00005438"/>
    </source>
</evidence>
<comment type="catalytic activity">
    <reaction evidence="11 12">
        <text>sulfate + ATP + H(+) = adenosine 5'-phosphosulfate + diphosphate</text>
        <dbReference type="Rhea" id="RHEA:18133"/>
        <dbReference type="ChEBI" id="CHEBI:15378"/>
        <dbReference type="ChEBI" id="CHEBI:16189"/>
        <dbReference type="ChEBI" id="CHEBI:30616"/>
        <dbReference type="ChEBI" id="CHEBI:33019"/>
        <dbReference type="ChEBI" id="CHEBI:58243"/>
        <dbReference type="EC" id="2.7.7.4"/>
    </reaction>
</comment>
<dbReference type="InterPro" id="IPR044139">
    <property type="entry name" value="CysN_NoDQ_III"/>
</dbReference>
<dbReference type="GO" id="GO:0003924">
    <property type="term" value="F:GTPase activity"/>
    <property type="evidence" value="ECO:0007669"/>
    <property type="project" value="InterPro"/>
</dbReference>
<dbReference type="OrthoDB" id="9804504at2"/>